<dbReference type="GO" id="GO:0006357">
    <property type="term" value="P:regulation of transcription by RNA polymerase II"/>
    <property type="evidence" value="ECO:0007669"/>
    <property type="project" value="InterPro"/>
</dbReference>
<evidence type="ECO:0000256" key="3">
    <source>
        <dbReference type="ARBA" id="ARBA00023015"/>
    </source>
</evidence>
<comment type="similarity">
    <text evidence="2 6">Belongs to the Mediator complex subunit 7 family.</text>
</comment>
<dbReference type="Proteomes" id="UP001153620">
    <property type="component" value="Chromosome 3"/>
</dbReference>
<keyword evidence="8" id="KW-1185">Reference proteome</keyword>
<dbReference type="InterPro" id="IPR044888">
    <property type="entry name" value="Mediatior_Med7_sf"/>
</dbReference>
<protein>
    <recommendedName>
        <fullName evidence="6">Mediator of RNA polymerase II transcription subunit 7</fullName>
    </recommendedName>
</protein>
<dbReference type="GO" id="GO:0003712">
    <property type="term" value="F:transcription coregulator activity"/>
    <property type="evidence" value="ECO:0007669"/>
    <property type="project" value="InterPro"/>
</dbReference>
<dbReference type="InterPro" id="IPR037212">
    <property type="entry name" value="Med7/Med21-like"/>
</dbReference>
<dbReference type="AlphaFoldDB" id="A0A9N9WX38"/>
<evidence type="ECO:0000256" key="6">
    <source>
        <dbReference type="RuleBase" id="RU364060"/>
    </source>
</evidence>
<keyword evidence="4 6" id="KW-0804">Transcription</keyword>
<comment type="function">
    <text evidence="6">Component of the Mediator complex, a coactivator involved in the regulated transcription of nearly all RNA polymerase II-dependent genes. Mediator functions as a bridge to convey information from gene-specific regulatory proteins to the basal RNA polymerase II transcription machinery.</text>
</comment>
<evidence type="ECO:0000313" key="7">
    <source>
        <dbReference type="EMBL" id="CAG9807345.1"/>
    </source>
</evidence>
<keyword evidence="3 6" id="KW-0805">Transcription regulation</keyword>
<keyword evidence="6" id="KW-0010">Activator</keyword>
<dbReference type="GO" id="GO:0016592">
    <property type="term" value="C:mediator complex"/>
    <property type="evidence" value="ECO:0007669"/>
    <property type="project" value="InterPro"/>
</dbReference>
<comment type="subcellular location">
    <subcellularLocation>
        <location evidence="1 6">Nucleus</location>
    </subcellularLocation>
</comment>
<evidence type="ECO:0000256" key="5">
    <source>
        <dbReference type="ARBA" id="ARBA00023242"/>
    </source>
</evidence>
<comment type="subunit">
    <text evidence="6">Component of the Mediator complex.</text>
</comment>
<organism evidence="7 8">
    <name type="scientific">Chironomus riparius</name>
    <dbReference type="NCBI Taxonomy" id="315576"/>
    <lineage>
        <taxon>Eukaryota</taxon>
        <taxon>Metazoa</taxon>
        <taxon>Ecdysozoa</taxon>
        <taxon>Arthropoda</taxon>
        <taxon>Hexapoda</taxon>
        <taxon>Insecta</taxon>
        <taxon>Pterygota</taxon>
        <taxon>Neoptera</taxon>
        <taxon>Endopterygota</taxon>
        <taxon>Diptera</taxon>
        <taxon>Nematocera</taxon>
        <taxon>Chironomoidea</taxon>
        <taxon>Chironomidae</taxon>
        <taxon>Chironominae</taxon>
        <taxon>Chironomus</taxon>
    </lineage>
</organism>
<evidence type="ECO:0000256" key="4">
    <source>
        <dbReference type="ARBA" id="ARBA00023163"/>
    </source>
</evidence>
<evidence type="ECO:0000256" key="2">
    <source>
        <dbReference type="ARBA" id="ARBA00009994"/>
    </source>
</evidence>
<evidence type="ECO:0000313" key="8">
    <source>
        <dbReference type="Proteomes" id="UP001153620"/>
    </source>
</evidence>
<dbReference type="EMBL" id="OU895879">
    <property type="protein sequence ID" value="CAG9807345.1"/>
    <property type="molecule type" value="Genomic_DNA"/>
</dbReference>
<accession>A0A9N9WX38</accession>
<dbReference type="SUPFAM" id="SSF140718">
    <property type="entry name" value="Mediator hinge subcomplex-like"/>
    <property type="match status" value="1"/>
</dbReference>
<dbReference type="Pfam" id="PF05983">
    <property type="entry name" value="Med7"/>
    <property type="match status" value="1"/>
</dbReference>
<gene>
    <name evidence="7" type="ORF">CHIRRI_LOCUS10194</name>
</gene>
<dbReference type="OrthoDB" id="10253553at2759"/>
<reference evidence="7" key="1">
    <citation type="submission" date="2022-01" db="EMBL/GenBank/DDBJ databases">
        <authorList>
            <person name="King R."/>
        </authorList>
    </citation>
    <scope>NUCLEOTIDE SEQUENCE</scope>
</reference>
<evidence type="ECO:0000256" key="1">
    <source>
        <dbReference type="ARBA" id="ARBA00004123"/>
    </source>
</evidence>
<reference evidence="7" key="2">
    <citation type="submission" date="2022-10" db="EMBL/GenBank/DDBJ databases">
        <authorList>
            <consortium name="ENA_rothamsted_submissions"/>
            <consortium name="culmorum"/>
            <person name="King R."/>
        </authorList>
    </citation>
    <scope>NUCLEOTIDE SEQUENCE</scope>
</reference>
<dbReference type="Gene3D" id="6.10.140.200">
    <property type="match status" value="1"/>
</dbReference>
<keyword evidence="5 6" id="KW-0539">Nucleus</keyword>
<name>A0A9N9WX38_9DIPT</name>
<sequence length="219" mass="25613">MANPEAQVISSYPLPPTQYIKLYTNENVSKNLAPKAPNHEKIESYSMFGNTFTNDDTIIRPLESQQIRRLYPQHFERKKELKKLNHSLFVNFLDLLDLLINSPDSSRRTEKIEDLTLLFVHIHHLLNEYRPHQARETLRVMMELQKRQRIETSKRFNYHLEKVKDIVNNGFVNLMPFLSGTSFENEVDNLNLSSTEKNTNDNVDPNDILMCSVADKILV</sequence>
<dbReference type="PANTHER" id="PTHR21428:SF11">
    <property type="entry name" value="MEDIATOR OF RNA POLYMERASE II TRANSCRIPTION SUBUNIT 7"/>
    <property type="match status" value="1"/>
</dbReference>
<dbReference type="InterPro" id="IPR009244">
    <property type="entry name" value="Mediatior_Med7"/>
</dbReference>
<proteinExistence type="inferred from homology"/>
<dbReference type="GO" id="GO:0070847">
    <property type="term" value="C:core mediator complex"/>
    <property type="evidence" value="ECO:0007669"/>
    <property type="project" value="TreeGrafter"/>
</dbReference>
<dbReference type="PANTHER" id="PTHR21428">
    <property type="entry name" value="MEDIATOR OF RNA POLYMERASE II TRANSCRIPTION SUBUNIT 7"/>
    <property type="match status" value="1"/>
</dbReference>